<reference evidence="2 3" key="1">
    <citation type="journal article" date="2024" name="Commun. Biol.">
        <title>Comparative genomic analysis of thermophilic fungi reveals convergent evolutionary adaptations and gene losses.</title>
        <authorList>
            <person name="Steindorff A.S."/>
            <person name="Aguilar-Pontes M.V."/>
            <person name="Robinson A.J."/>
            <person name="Andreopoulos B."/>
            <person name="LaButti K."/>
            <person name="Kuo A."/>
            <person name="Mondo S."/>
            <person name="Riley R."/>
            <person name="Otillar R."/>
            <person name="Haridas S."/>
            <person name="Lipzen A."/>
            <person name="Grimwood J."/>
            <person name="Schmutz J."/>
            <person name="Clum A."/>
            <person name="Reid I.D."/>
            <person name="Moisan M.C."/>
            <person name="Butler G."/>
            <person name="Nguyen T.T.M."/>
            <person name="Dewar K."/>
            <person name="Conant G."/>
            <person name="Drula E."/>
            <person name="Henrissat B."/>
            <person name="Hansel C."/>
            <person name="Singer S."/>
            <person name="Hutchinson M.I."/>
            <person name="de Vries R.P."/>
            <person name="Natvig D.O."/>
            <person name="Powell A.J."/>
            <person name="Tsang A."/>
            <person name="Grigoriev I.V."/>
        </authorList>
    </citation>
    <scope>NUCLEOTIDE SEQUENCE [LARGE SCALE GENOMIC DNA]</scope>
    <source>
        <strain evidence="2 3">CBS 620.91</strain>
    </source>
</reference>
<dbReference type="Proteomes" id="UP001583172">
    <property type="component" value="Unassembled WGS sequence"/>
</dbReference>
<comment type="caution">
    <text evidence="2">The sequence shown here is derived from an EMBL/GenBank/DDBJ whole genome shotgun (WGS) entry which is preliminary data.</text>
</comment>
<evidence type="ECO:0000313" key="3">
    <source>
        <dbReference type="Proteomes" id="UP001583172"/>
    </source>
</evidence>
<feature type="transmembrane region" description="Helical" evidence="1">
    <location>
        <begin position="478"/>
        <end position="499"/>
    </location>
</feature>
<keyword evidence="1" id="KW-0812">Transmembrane</keyword>
<sequence length="543" mass="60976">MDRPAAVPLSAVTTATDSIRKPSMASSQLDPLISTGGPATDCRTRSNNYQLALRKQLLAKQSSSDGTPDETPRLQGMSASILEHRRITSAAEAGSKNITSMIYPSSFKEIEVWLEGHVMQALDAAGAVPLDGAKGTTSSAIYMLFLDEKKCAKVFGQDFAWNTLIPRLRVTNWCTSHYQTTFCRYPLPLDADCDDETVQPVWNFRYSLSHPFDWDLLWAYFPSTRTTVAIVRTWLDGYDSVFTHLEHEIKFFEGPTLAHPMLFGLLALQVLTSDAMSDVAEKGNVIYEAQTLTGFHQYRHLRAIDSDGHTVSFDLGGVSRRVIGAASRITGWDNATLEMVRFGDFIKTENERYLESNFLTGQGRSGRAIKRLCVYVKEQAEKVIGDIRGAHHDSRAWLATANFLLMGVLNVLGHEDSQINIELAKDQKRIAEETKRDSTSMTAIALVTMFFLPGTFTASFFALPYFENDFEEYGLRHFWIYWVVTIPLTCLTLLVWTCYTKIFNPVVTLQEGDGDALERKKRNASITEWLNKTRSRSEAEAMA</sequence>
<organism evidence="2 3">
    <name type="scientific">Humicola insolens</name>
    <name type="common">Soft-rot fungus</name>
    <dbReference type="NCBI Taxonomy" id="85995"/>
    <lineage>
        <taxon>Eukaryota</taxon>
        <taxon>Fungi</taxon>
        <taxon>Dikarya</taxon>
        <taxon>Ascomycota</taxon>
        <taxon>Pezizomycotina</taxon>
        <taxon>Sordariomycetes</taxon>
        <taxon>Sordariomycetidae</taxon>
        <taxon>Sordariales</taxon>
        <taxon>Chaetomiaceae</taxon>
        <taxon>Mycothermus</taxon>
    </lineage>
</organism>
<dbReference type="Gene3D" id="1.20.58.340">
    <property type="entry name" value="Magnesium transport protein CorA, transmembrane region"/>
    <property type="match status" value="1"/>
</dbReference>
<keyword evidence="1" id="KW-1133">Transmembrane helix</keyword>
<name>A0ABR3VM90_HUMIN</name>
<gene>
    <name evidence="2" type="ORF">VTJ49DRAFT_3471</name>
</gene>
<feature type="transmembrane region" description="Helical" evidence="1">
    <location>
        <begin position="443"/>
        <end position="466"/>
    </location>
</feature>
<keyword evidence="3" id="KW-1185">Reference proteome</keyword>
<evidence type="ECO:0000256" key="1">
    <source>
        <dbReference type="SAM" id="Phobius"/>
    </source>
</evidence>
<accession>A0ABR3VM90</accession>
<proteinExistence type="predicted"/>
<evidence type="ECO:0000313" key="2">
    <source>
        <dbReference type="EMBL" id="KAL1842994.1"/>
    </source>
</evidence>
<dbReference type="EMBL" id="JAZGSY010000027">
    <property type="protein sequence ID" value="KAL1842994.1"/>
    <property type="molecule type" value="Genomic_DNA"/>
</dbReference>
<protein>
    <submittedName>
        <fullName evidence="2">Uncharacterized protein</fullName>
    </submittedName>
</protein>
<keyword evidence="1" id="KW-0472">Membrane</keyword>